<reference evidence="10" key="1">
    <citation type="submission" date="2025-08" db="UniProtKB">
        <authorList>
            <consortium name="Ensembl"/>
        </authorList>
    </citation>
    <scope>IDENTIFICATION</scope>
</reference>
<protein>
    <recommendedName>
        <fullName evidence="9">Mff-like domain-containing protein</fullName>
    </recommendedName>
</protein>
<evidence type="ECO:0000256" key="1">
    <source>
        <dbReference type="ARBA" id="ARBA00004167"/>
    </source>
</evidence>
<feature type="transmembrane region" description="Helical" evidence="8">
    <location>
        <begin position="70"/>
        <end position="88"/>
    </location>
</feature>
<keyword evidence="7 8" id="KW-0472">Membrane</keyword>
<feature type="domain" description="Mff-like" evidence="9">
    <location>
        <begin position="45"/>
        <end position="90"/>
    </location>
</feature>
<evidence type="ECO:0000256" key="5">
    <source>
        <dbReference type="ARBA" id="ARBA00022989"/>
    </source>
</evidence>
<dbReference type="GeneTree" id="ENSGT00940000178266"/>
<reference evidence="10" key="2">
    <citation type="submission" date="2025-09" db="UniProtKB">
        <authorList>
            <consortium name="Ensembl"/>
        </authorList>
    </citation>
    <scope>IDENTIFICATION</scope>
</reference>
<dbReference type="Ensembl" id="ENSOKIT00005111649.1">
    <property type="protein sequence ID" value="ENSOKIP00005104168.1"/>
    <property type="gene ID" value="ENSOKIG00005045838.1"/>
</dbReference>
<name>A0A8C7KXV5_ONCKI</name>
<evidence type="ECO:0000256" key="2">
    <source>
        <dbReference type="ARBA" id="ARBA00004294"/>
    </source>
</evidence>
<evidence type="ECO:0000256" key="4">
    <source>
        <dbReference type="ARBA" id="ARBA00022787"/>
    </source>
</evidence>
<keyword evidence="5 8" id="KW-1133">Transmembrane helix</keyword>
<keyword evidence="3 8" id="KW-0812">Transmembrane</keyword>
<keyword evidence="4" id="KW-1000">Mitochondrion outer membrane</keyword>
<dbReference type="GO" id="GO:0005741">
    <property type="term" value="C:mitochondrial outer membrane"/>
    <property type="evidence" value="ECO:0007669"/>
    <property type="project" value="UniProtKB-SubCell"/>
</dbReference>
<comment type="subcellular location">
    <subcellularLocation>
        <location evidence="1">Membrane</location>
        <topology evidence="1">Single-pass membrane protein</topology>
    </subcellularLocation>
    <subcellularLocation>
        <location evidence="2">Mitochondrion outer membrane</location>
    </subcellularLocation>
</comment>
<evidence type="ECO:0000256" key="8">
    <source>
        <dbReference type="SAM" id="Phobius"/>
    </source>
</evidence>
<dbReference type="AlphaFoldDB" id="A0A8C7KXV5"/>
<sequence>MHTHKLCAFLKICSSVFELFLSNDVLYYVSCFVWIPGRISTVLSRVQVVKMSRRLAGLERQNAECRQTELVLFSLLLSACLLNGWLWIRR</sequence>
<evidence type="ECO:0000313" key="10">
    <source>
        <dbReference type="Ensembl" id="ENSOKIP00005104168.1"/>
    </source>
</evidence>
<evidence type="ECO:0000256" key="3">
    <source>
        <dbReference type="ARBA" id="ARBA00022692"/>
    </source>
</evidence>
<keyword evidence="11" id="KW-1185">Reference proteome</keyword>
<evidence type="ECO:0000256" key="6">
    <source>
        <dbReference type="ARBA" id="ARBA00023128"/>
    </source>
</evidence>
<evidence type="ECO:0000313" key="11">
    <source>
        <dbReference type="Proteomes" id="UP000694557"/>
    </source>
</evidence>
<accession>A0A8C7KXV5</accession>
<organism evidence="10 11">
    <name type="scientific">Oncorhynchus kisutch</name>
    <name type="common">Coho salmon</name>
    <name type="synonym">Salmo kisutch</name>
    <dbReference type="NCBI Taxonomy" id="8019"/>
    <lineage>
        <taxon>Eukaryota</taxon>
        <taxon>Metazoa</taxon>
        <taxon>Chordata</taxon>
        <taxon>Craniata</taxon>
        <taxon>Vertebrata</taxon>
        <taxon>Euteleostomi</taxon>
        <taxon>Actinopterygii</taxon>
        <taxon>Neopterygii</taxon>
        <taxon>Teleostei</taxon>
        <taxon>Protacanthopterygii</taxon>
        <taxon>Salmoniformes</taxon>
        <taxon>Salmonidae</taxon>
        <taxon>Salmoninae</taxon>
        <taxon>Oncorhynchus</taxon>
    </lineage>
</organism>
<evidence type="ECO:0000259" key="9">
    <source>
        <dbReference type="Pfam" id="PF05644"/>
    </source>
</evidence>
<dbReference type="Proteomes" id="UP000694557">
    <property type="component" value="Unassembled WGS sequence"/>
</dbReference>
<dbReference type="InterPro" id="IPR039433">
    <property type="entry name" value="Mff-like_dom"/>
</dbReference>
<keyword evidence="6" id="KW-0496">Mitochondrion</keyword>
<proteinExistence type="predicted"/>
<evidence type="ECO:0000256" key="7">
    <source>
        <dbReference type="ARBA" id="ARBA00023136"/>
    </source>
</evidence>
<dbReference type="Pfam" id="PF05644">
    <property type="entry name" value="Miff"/>
    <property type="match status" value="1"/>
</dbReference>